<reference evidence="1 2" key="1">
    <citation type="submission" date="2018-07" db="EMBL/GenBank/DDBJ databases">
        <title>A high quality draft genome assembly of the barn swallow (H. rustica rustica).</title>
        <authorList>
            <person name="Formenti G."/>
            <person name="Chiara M."/>
            <person name="Poveda L."/>
            <person name="Francoijs K.-J."/>
            <person name="Bonisoli-Alquati A."/>
            <person name="Canova L."/>
            <person name="Gianfranceschi L."/>
            <person name="Horner D.S."/>
            <person name="Saino N."/>
        </authorList>
    </citation>
    <scope>NUCLEOTIDE SEQUENCE [LARGE SCALE GENOMIC DNA]</scope>
    <source>
        <strain evidence="1">Chelidonia</strain>
        <tissue evidence="1">Blood</tissue>
    </source>
</reference>
<dbReference type="OrthoDB" id="416454at2759"/>
<protein>
    <submittedName>
        <fullName evidence="1">Uncharacterized protein</fullName>
    </submittedName>
</protein>
<dbReference type="Proteomes" id="UP000269221">
    <property type="component" value="Unassembled WGS sequence"/>
</dbReference>
<proteinExistence type="predicted"/>
<sequence length="113" mass="12569">MRAGQRWAELLRVRAVVSISVGDTDNGIEGTLSKLDDTKLCDMLEGRDGIQRNLGRLESWLTYTGHGRDPQAPYDAQQHPFDPKQTLRAVGLVQDGGWTWYKPLAGLAPPNPR</sequence>
<accession>A0A3M0J451</accession>
<evidence type="ECO:0000313" key="1">
    <source>
        <dbReference type="EMBL" id="RMB95080.1"/>
    </source>
</evidence>
<dbReference type="EMBL" id="QRBI01000189">
    <property type="protein sequence ID" value="RMB95080.1"/>
    <property type="molecule type" value="Genomic_DNA"/>
</dbReference>
<gene>
    <name evidence="1" type="ORF">DUI87_28451</name>
</gene>
<name>A0A3M0J451_HIRRU</name>
<organism evidence="1 2">
    <name type="scientific">Hirundo rustica rustica</name>
    <dbReference type="NCBI Taxonomy" id="333673"/>
    <lineage>
        <taxon>Eukaryota</taxon>
        <taxon>Metazoa</taxon>
        <taxon>Chordata</taxon>
        <taxon>Craniata</taxon>
        <taxon>Vertebrata</taxon>
        <taxon>Euteleostomi</taxon>
        <taxon>Archelosauria</taxon>
        <taxon>Archosauria</taxon>
        <taxon>Dinosauria</taxon>
        <taxon>Saurischia</taxon>
        <taxon>Theropoda</taxon>
        <taxon>Coelurosauria</taxon>
        <taxon>Aves</taxon>
        <taxon>Neognathae</taxon>
        <taxon>Neoaves</taxon>
        <taxon>Telluraves</taxon>
        <taxon>Australaves</taxon>
        <taxon>Passeriformes</taxon>
        <taxon>Sylvioidea</taxon>
        <taxon>Hirundinidae</taxon>
        <taxon>Hirundo</taxon>
    </lineage>
</organism>
<dbReference type="AlphaFoldDB" id="A0A3M0J451"/>
<comment type="caution">
    <text evidence="1">The sequence shown here is derived from an EMBL/GenBank/DDBJ whole genome shotgun (WGS) entry which is preliminary data.</text>
</comment>
<keyword evidence="2" id="KW-1185">Reference proteome</keyword>
<evidence type="ECO:0000313" key="2">
    <source>
        <dbReference type="Proteomes" id="UP000269221"/>
    </source>
</evidence>